<evidence type="ECO:0000259" key="4">
    <source>
        <dbReference type="PROSITE" id="PS50296"/>
    </source>
</evidence>
<dbReference type="PANTHER" id="PTHR12217:SF4">
    <property type="entry name" value="EUKARYOTIC TRANSLATION INITIATION FACTOR 2D"/>
    <property type="match status" value="1"/>
</dbReference>
<proteinExistence type="inferred from homology"/>
<dbReference type="InterPro" id="IPR001950">
    <property type="entry name" value="SUI1"/>
</dbReference>
<dbReference type="InterPro" id="IPR057429">
    <property type="entry name" value="WH_eIF2D"/>
</dbReference>
<dbReference type="Pfam" id="PF17832">
    <property type="entry name" value="Pre-PUA"/>
    <property type="match status" value="1"/>
</dbReference>
<name>A0ABX6EU88_KLUMA</name>
<dbReference type="SUPFAM" id="SSF55159">
    <property type="entry name" value="eIF1-like"/>
    <property type="match status" value="1"/>
</dbReference>
<dbReference type="InterPro" id="IPR003121">
    <property type="entry name" value="SWIB_MDM2_domain"/>
</dbReference>
<gene>
    <name evidence="6" type="primary">TMA64</name>
    <name evidence="6" type="ORF">FIM1_2602</name>
</gene>
<sequence length="581" mass="65374">MFAKEPHIKPLSNLKNSDRKKLQATIKSKINENYSLPTPVIKQTSFQVQNLAGFIYTDETNKPIWFKTKFEDQLYPTIYNLWKFQEQLLPIILTHDFVIEEHILGGANLMLPGTVPPFDSRIKKGTVVGIASTKEPLLVKAVGVAEMDLYGITHVIGTKGIAVRVVHYLDDGLFKAFKVDIDPPVFEHIDTGSSNREAEVESSTNIESEGEEEEGEEEEAEEEEEKEGGNENDEEVEELAETLDQLSCEDVDHMLLRAVKYTIKFDSKVTLPMVASTFISNHVLKNLPDVDTSVVNLKKSSWKKATKFLKYLEDEGYIKLKGKNDNFTVISIDKNHKTLENMEPYKTLASSVKKSTGTENSNSAKKKNSAYSGENLYKPMSSAQKLIIETTGDVPKQYYTQQELKKILDSYISQKKLIDPNNKSLVKFDDTLFKMSNKSTQNGGINSISRALLLSPTFLSKNFNTYHQIYKPDGSPLLKSPEKGTIPNIEIVTEKKIGRKIITRVSNFEKFKIDDEELAAALRKKCSGSTTIGESKTLKTKEVQVQGPHGAIAISILNDYGIPTKWISFENKVKPKQKKKT</sequence>
<dbReference type="Pfam" id="PF01253">
    <property type="entry name" value="SUI1"/>
    <property type="match status" value="1"/>
</dbReference>
<keyword evidence="2" id="KW-0963">Cytoplasm</keyword>
<comment type="similarity">
    <text evidence="1">Belongs to the eIF2D family.</text>
</comment>
<dbReference type="Pfam" id="PF26292">
    <property type="entry name" value="PUA_elF2D"/>
    <property type="match status" value="1"/>
</dbReference>
<dbReference type="Gene3D" id="1.10.245.10">
    <property type="entry name" value="SWIB/MDM2 domain"/>
    <property type="match status" value="1"/>
</dbReference>
<keyword evidence="7" id="KW-1185">Reference proteome</keyword>
<dbReference type="SUPFAM" id="SSF47592">
    <property type="entry name" value="SWIB/MDM2 domain"/>
    <property type="match status" value="1"/>
</dbReference>
<organism evidence="6 7">
    <name type="scientific">Kluyveromyces marxianus</name>
    <name type="common">Yeast</name>
    <name type="synonym">Candida kefyr</name>
    <dbReference type="NCBI Taxonomy" id="4911"/>
    <lineage>
        <taxon>Eukaryota</taxon>
        <taxon>Fungi</taxon>
        <taxon>Dikarya</taxon>
        <taxon>Ascomycota</taxon>
        <taxon>Saccharomycotina</taxon>
        <taxon>Saccharomycetes</taxon>
        <taxon>Saccharomycetales</taxon>
        <taxon>Saccharomycetaceae</taxon>
        <taxon>Kluyveromyces</taxon>
    </lineage>
</organism>
<feature type="compositionally biased region" description="Acidic residues" evidence="3">
    <location>
        <begin position="208"/>
        <end position="240"/>
    </location>
</feature>
<dbReference type="InterPro" id="IPR039757">
    <property type="entry name" value="EIF2D"/>
</dbReference>
<accession>A0ABX6EU88</accession>
<evidence type="ECO:0000256" key="2">
    <source>
        <dbReference type="ARBA" id="ARBA00022490"/>
    </source>
</evidence>
<dbReference type="PROSITE" id="PS51925">
    <property type="entry name" value="SWIB_MDM2"/>
    <property type="match status" value="1"/>
</dbReference>
<dbReference type="NCBIfam" id="TIGR00451">
    <property type="entry name" value="unchar_dom_2"/>
    <property type="match status" value="1"/>
</dbReference>
<dbReference type="InterPro" id="IPR036877">
    <property type="entry name" value="SUI1_dom_sf"/>
</dbReference>
<dbReference type="InterPro" id="IPR015947">
    <property type="entry name" value="PUA-like_sf"/>
</dbReference>
<feature type="region of interest" description="Disordered" evidence="3">
    <location>
        <begin position="351"/>
        <end position="370"/>
    </location>
</feature>
<dbReference type="Gene3D" id="3.10.400.20">
    <property type="match status" value="1"/>
</dbReference>
<evidence type="ECO:0000313" key="7">
    <source>
        <dbReference type="Proteomes" id="UP000422736"/>
    </source>
</evidence>
<feature type="domain" description="SUI1" evidence="4">
    <location>
        <begin position="489"/>
        <end position="561"/>
    </location>
</feature>
<protein>
    <submittedName>
        <fullName evidence="6">Translation machinery-associated protein 64</fullName>
    </submittedName>
</protein>
<dbReference type="EMBL" id="CP015057">
    <property type="protein sequence ID" value="QGN15904.1"/>
    <property type="molecule type" value="Genomic_DNA"/>
</dbReference>
<dbReference type="InterPro" id="IPR004521">
    <property type="entry name" value="Uncharacterised_CHP00451"/>
</dbReference>
<dbReference type="CDD" id="cd11608">
    <property type="entry name" value="eIF2D_C"/>
    <property type="match status" value="1"/>
</dbReference>
<dbReference type="Pfam" id="PF26291">
    <property type="entry name" value="SWIB_eIF2D"/>
    <property type="match status" value="1"/>
</dbReference>
<evidence type="ECO:0000313" key="6">
    <source>
        <dbReference type="EMBL" id="QGN15904.1"/>
    </source>
</evidence>
<evidence type="ECO:0000259" key="5">
    <source>
        <dbReference type="PROSITE" id="PS51925"/>
    </source>
</evidence>
<dbReference type="InterPro" id="IPR048248">
    <property type="entry name" value="PUA_eIF2d-like"/>
</dbReference>
<dbReference type="PROSITE" id="PS50296">
    <property type="entry name" value="SUI1"/>
    <property type="match status" value="1"/>
</dbReference>
<feature type="compositionally biased region" description="Polar residues" evidence="3">
    <location>
        <begin position="191"/>
        <end position="206"/>
    </location>
</feature>
<dbReference type="PANTHER" id="PTHR12217">
    <property type="entry name" value="EUKARYOTIC TRANSLATION INITIATION FACTOR 2D"/>
    <property type="match status" value="1"/>
</dbReference>
<dbReference type="Gene3D" id="3.30.780.10">
    <property type="entry name" value="SUI1-like domain"/>
    <property type="match status" value="1"/>
</dbReference>
<dbReference type="InterPro" id="IPR036885">
    <property type="entry name" value="SWIB_MDM2_dom_sf"/>
</dbReference>
<dbReference type="CDD" id="cd21156">
    <property type="entry name" value="PUA_eIF2d-like"/>
    <property type="match status" value="1"/>
</dbReference>
<dbReference type="Proteomes" id="UP000422736">
    <property type="component" value="Chromosome 4"/>
</dbReference>
<feature type="domain" description="DM2" evidence="5">
    <location>
        <begin position="375"/>
        <end position="460"/>
    </location>
</feature>
<dbReference type="Pfam" id="PF25304">
    <property type="entry name" value="WHD_eIF2D"/>
    <property type="match status" value="1"/>
</dbReference>
<dbReference type="InterPro" id="IPR041366">
    <property type="entry name" value="Pre-PUA"/>
</dbReference>
<reference evidence="6 7" key="1">
    <citation type="submission" date="2016-03" db="EMBL/GenBank/DDBJ databases">
        <title>How can Kluyveromyces marxianus grow so fast - potential evolutionary course in Saccharomyces Complex revealed by comparative genomics.</title>
        <authorList>
            <person name="Mo W."/>
            <person name="Lu W."/>
            <person name="Yang X."/>
            <person name="Qi J."/>
            <person name="Lv H."/>
        </authorList>
    </citation>
    <scope>NUCLEOTIDE SEQUENCE [LARGE SCALE GENOMIC DNA]</scope>
    <source>
        <strain evidence="6 7">FIM1</strain>
    </source>
</reference>
<reference evidence="6 7" key="2">
    <citation type="submission" date="2019-11" db="EMBL/GenBank/DDBJ databases">
        <authorList>
            <person name="Lu H."/>
        </authorList>
    </citation>
    <scope>NUCLEOTIDE SEQUENCE [LARGE SCALE GENOMIC DNA]</scope>
    <source>
        <strain evidence="6 7">FIM1</strain>
    </source>
</reference>
<evidence type="ECO:0000256" key="3">
    <source>
        <dbReference type="SAM" id="MobiDB-lite"/>
    </source>
</evidence>
<evidence type="ECO:0000256" key="1">
    <source>
        <dbReference type="ARBA" id="ARBA00010359"/>
    </source>
</evidence>
<dbReference type="InterPro" id="IPR039759">
    <property type="entry name" value="eIF2D_SUI1"/>
</dbReference>
<dbReference type="InterPro" id="IPR058886">
    <property type="entry name" value="SWIB_eIF2D"/>
</dbReference>
<feature type="region of interest" description="Disordered" evidence="3">
    <location>
        <begin position="188"/>
        <end position="240"/>
    </location>
</feature>
<dbReference type="SUPFAM" id="SSF88697">
    <property type="entry name" value="PUA domain-like"/>
    <property type="match status" value="1"/>
</dbReference>
<dbReference type="PROSITE" id="PS50890">
    <property type="entry name" value="PUA"/>
    <property type="match status" value="1"/>
</dbReference>